<dbReference type="InterPro" id="IPR006674">
    <property type="entry name" value="HD_domain"/>
</dbReference>
<proteinExistence type="predicted"/>
<evidence type="ECO:0000313" key="3">
    <source>
        <dbReference type="Proteomes" id="UP000067626"/>
    </source>
</evidence>
<dbReference type="SUPFAM" id="SSF109604">
    <property type="entry name" value="HD-domain/PDEase-like"/>
    <property type="match status" value="1"/>
</dbReference>
<dbReference type="PROSITE" id="PS51831">
    <property type="entry name" value="HD"/>
    <property type="match status" value="1"/>
</dbReference>
<evidence type="ECO:0000313" key="2">
    <source>
        <dbReference type="EMBL" id="AKT40183.1"/>
    </source>
</evidence>
<dbReference type="GO" id="GO:0006203">
    <property type="term" value="P:dGTP catabolic process"/>
    <property type="evidence" value="ECO:0007669"/>
    <property type="project" value="TreeGrafter"/>
</dbReference>
<dbReference type="Pfam" id="PF01966">
    <property type="entry name" value="HD"/>
    <property type="match status" value="1"/>
</dbReference>
<feature type="domain" description="HD" evidence="1">
    <location>
        <begin position="53"/>
        <end position="179"/>
    </location>
</feature>
<dbReference type="OrthoDB" id="9803619at2"/>
<dbReference type="GO" id="GO:0008832">
    <property type="term" value="F:dGTPase activity"/>
    <property type="evidence" value="ECO:0007669"/>
    <property type="project" value="TreeGrafter"/>
</dbReference>
<dbReference type="Proteomes" id="UP000067626">
    <property type="component" value="Chromosome"/>
</dbReference>
<dbReference type="RefSeq" id="WP_050432153.1">
    <property type="nucleotide sequence ID" value="NZ_CP012159.1"/>
</dbReference>
<dbReference type="SMART" id="SM00471">
    <property type="entry name" value="HDc"/>
    <property type="match status" value="1"/>
</dbReference>
<dbReference type="Pfam" id="PF19276">
    <property type="entry name" value="HD_assoc_2"/>
    <property type="match status" value="1"/>
</dbReference>
<dbReference type="InterPro" id="IPR050135">
    <property type="entry name" value="dGTPase-like"/>
</dbReference>
<dbReference type="Gene3D" id="1.10.3210.10">
    <property type="entry name" value="Hypothetical protein af1432"/>
    <property type="match status" value="1"/>
</dbReference>
<dbReference type="InterPro" id="IPR045509">
    <property type="entry name" value="HD_assoc_2"/>
</dbReference>
<name>A0A0K1EHX7_CHOCO</name>
<accession>A0A0K1EHX7</accession>
<organism evidence="2 3">
    <name type="scientific">Chondromyces crocatus</name>
    <dbReference type="NCBI Taxonomy" id="52"/>
    <lineage>
        <taxon>Bacteria</taxon>
        <taxon>Pseudomonadati</taxon>
        <taxon>Myxococcota</taxon>
        <taxon>Polyangia</taxon>
        <taxon>Polyangiales</taxon>
        <taxon>Polyangiaceae</taxon>
        <taxon>Chondromyces</taxon>
    </lineage>
</organism>
<dbReference type="EMBL" id="CP012159">
    <property type="protein sequence ID" value="AKT40183.1"/>
    <property type="molecule type" value="Genomic_DNA"/>
</dbReference>
<evidence type="ECO:0000259" key="1">
    <source>
        <dbReference type="PROSITE" id="PS51831"/>
    </source>
</evidence>
<dbReference type="PANTHER" id="PTHR11373">
    <property type="entry name" value="DEOXYNUCLEOSIDE TRIPHOSPHATE TRIPHOSPHOHYDROLASE"/>
    <property type="match status" value="1"/>
</dbReference>
<dbReference type="AlphaFoldDB" id="A0A0K1EHX7"/>
<dbReference type="PANTHER" id="PTHR11373:SF4">
    <property type="entry name" value="DEOXYNUCLEOSIDE TRIPHOSPHATE TRIPHOSPHOHYDROLASE SAMHD1"/>
    <property type="match status" value="1"/>
</dbReference>
<dbReference type="PATRIC" id="fig|52.7.peg.4777"/>
<dbReference type="STRING" id="52.CMC5_043360"/>
<gene>
    <name evidence="2" type="ORF">CMC5_043360</name>
</gene>
<sequence length="448" mass="49681">MILRDPVHGLIDLEGEEAAVVPRLLGAREVQRLRRIRQLGLTSMAFPGAEHSRFTHALGAAHVMRLLLARLRQLDGNLPFWQRVTSERARDAIAAAFLHDIGHGPLSHLFEVAMPGASHHESWTERILLDPSSEVHSILVQHDPYLPQRVAELIRGKHELPYLARAVSGTFDVDRCDYLLRDAHATGVRYGDYDLPWLLRSLRFSEIPTSSGGEGRDAAPTLAIDGAKGLSAIESFLLARCFMFKEVYFHKSTRAAEWMIGAILRRVVERLRDGARIPHVPPGIAVAAIGEMPSLAQYLELDDHVLLNAIHAWEGASDPILADLARRLRVRALFKTIELYPAPDQGNDSTGGAGTGVPDEVAQAALETAREIARGAGLDPDVYVGLDVAEDTPYEEDASLFVVFQQGRPRRPAEVSFLLDRLRNATIRRTRLLFAPELRDAIREALVH</sequence>
<reference evidence="2 3" key="1">
    <citation type="submission" date="2015-07" db="EMBL/GenBank/DDBJ databases">
        <title>Genome analysis of myxobacterium Chondromyces crocatus Cm c5 reveals a high potential for natural compound synthesis and the genetic basis for the loss of fruiting body formation.</title>
        <authorList>
            <person name="Zaburannyi N."/>
            <person name="Bunk B."/>
            <person name="Maier J."/>
            <person name="Overmann J."/>
            <person name="Mueller R."/>
        </authorList>
    </citation>
    <scope>NUCLEOTIDE SEQUENCE [LARGE SCALE GENOMIC DNA]</scope>
    <source>
        <strain evidence="2 3">Cm c5</strain>
    </source>
</reference>
<dbReference type="KEGG" id="ccro:CMC5_043360"/>
<dbReference type="CDD" id="cd00077">
    <property type="entry name" value="HDc"/>
    <property type="match status" value="1"/>
</dbReference>
<protein>
    <recommendedName>
        <fullName evidence="1">HD domain-containing protein</fullName>
    </recommendedName>
</protein>
<keyword evidence="3" id="KW-1185">Reference proteome</keyword>
<dbReference type="InterPro" id="IPR003607">
    <property type="entry name" value="HD/PDEase_dom"/>
</dbReference>